<dbReference type="SMART" id="SM00387">
    <property type="entry name" value="HATPase_c"/>
    <property type="match status" value="1"/>
</dbReference>
<evidence type="ECO:0000256" key="10">
    <source>
        <dbReference type="ARBA" id="ARBA00023136"/>
    </source>
</evidence>
<evidence type="ECO:0000256" key="9">
    <source>
        <dbReference type="ARBA" id="ARBA00023012"/>
    </source>
</evidence>
<evidence type="ECO:0000256" key="6">
    <source>
        <dbReference type="ARBA" id="ARBA00022692"/>
    </source>
</evidence>
<dbReference type="Gene3D" id="1.10.287.130">
    <property type="match status" value="1"/>
</dbReference>
<dbReference type="EC" id="2.7.13.3" evidence="3"/>
<feature type="transmembrane region" description="Helical" evidence="11">
    <location>
        <begin position="40"/>
        <end position="61"/>
    </location>
</feature>
<feature type="domain" description="Histidine kinase" evidence="12">
    <location>
        <begin position="160"/>
        <end position="357"/>
    </location>
</feature>
<evidence type="ECO:0000313" key="13">
    <source>
        <dbReference type="EMBL" id="PLQ00813.1"/>
    </source>
</evidence>
<dbReference type="AlphaFoldDB" id="A0A2N5CF08"/>
<gene>
    <name evidence="13" type="ORF">CYJ10_10280</name>
</gene>
<dbReference type="SUPFAM" id="SSF55874">
    <property type="entry name" value="ATPase domain of HSP90 chaperone/DNA topoisomerase II/histidine kinase"/>
    <property type="match status" value="1"/>
</dbReference>
<dbReference type="InterPro" id="IPR050980">
    <property type="entry name" value="2C_sensor_his_kinase"/>
</dbReference>
<dbReference type="GO" id="GO:0005886">
    <property type="term" value="C:plasma membrane"/>
    <property type="evidence" value="ECO:0007669"/>
    <property type="project" value="UniProtKB-SubCell"/>
</dbReference>
<organism evidence="13 14">
    <name type="scientific">Cupriavidus pauculus</name>
    <dbReference type="NCBI Taxonomy" id="82633"/>
    <lineage>
        <taxon>Bacteria</taxon>
        <taxon>Pseudomonadati</taxon>
        <taxon>Pseudomonadota</taxon>
        <taxon>Betaproteobacteria</taxon>
        <taxon>Burkholderiales</taxon>
        <taxon>Burkholderiaceae</taxon>
        <taxon>Cupriavidus</taxon>
    </lineage>
</organism>
<dbReference type="RefSeq" id="WP_101681379.1">
    <property type="nucleotide sequence ID" value="NZ_PJRP01000003.1"/>
</dbReference>
<evidence type="ECO:0000256" key="3">
    <source>
        <dbReference type="ARBA" id="ARBA00012438"/>
    </source>
</evidence>
<dbReference type="GO" id="GO:0000155">
    <property type="term" value="F:phosphorelay sensor kinase activity"/>
    <property type="evidence" value="ECO:0007669"/>
    <property type="project" value="InterPro"/>
</dbReference>
<keyword evidence="4" id="KW-1003">Cell membrane</keyword>
<keyword evidence="5" id="KW-0808">Transferase</keyword>
<dbReference type="InterPro" id="IPR036097">
    <property type="entry name" value="HisK_dim/P_sf"/>
</dbReference>
<dbReference type="SUPFAM" id="SSF47384">
    <property type="entry name" value="Homodimeric domain of signal transducing histidine kinase"/>
    <property type="match status" value="1"/>
</dbReference>
<evidence type="ECO:0000256" key="1">
    <source>
        <dbReference type="ARBA" id="ARBA00000085"/>
    </source>
</evidence>
<dbReference type="Gene3D" id="3.30.565.10">
    <property type="entry name" value="Histidine kinase-like ATPase, C-terminal domain"/>
    <property type="match status" value="1"/>
</dbReference>
<dbReference type="OrthoDB" id="9804645at2"/>
<evidence type="ECO:0000256" key="5">
    <source>
        <dbReference type="ARBA" id="ARBA00022679"/>
    </source>
</evidence>
<sequence>MTLDTAAPPNASSQSSVYTDRTNRAAIALWSRYWSRIGRIWYVAALAVLFLLLAAEWPAGVHGHAATTAPRAGIPWIVLLLPGAGVVLIAAVCVQRMRRLRAAMVVLAAQLEQHSGAVPGRSEPLPEMGFPGMDRLVRAINGARRRCAERESEWLTMQASCVHDLRTPLTRMVLRCDLIDDASLRAAMERDLDEMRELAEAGLACARMQSGLAQKLRNVDADGMLATLVQNYRDAGCTLALDGLVGRPVLTCPHALRRILVNLVDNAFRYGNNVRVRVRAEGGRLHLAVLDSGPGIAPAELDAVFMPWYRSAETAARGPGSGLGLAIARRLAQAIRADLALQNRHEGGLEARLSLPL</sequence>
<evidence type="ECO:0000256" key="8">
    <source>
        <dbReference type="ARBA" id="ARBA00022989"/>
    </source>
</evidence>
<evidence type="ECO:0000256" key="11">
    <source>
        <dbReference type="SAM" id="Phobius"/>
    </source>
</evidence>
<comment type="subcellular location">
    <subcellularLocation>
        <location evidence="2">Cell inner membrane</location>
        <topology evidence="2">Multi-pass membrane protein</topology>
    </subcellularLocation>
</comment>
<dbReference type="Proteomes" id="UP000234341">
    <property type="component" value="Unassembled WGS sequence"/>
</dbReference>
<dbReference type="PANTHER" id="PTHR44936:SF5">
    <property type="entry name" value="SENSOR HISTIDINE KINASE ENVZ"/>
    <property type="match status" value="1"/>
</dbReference>
<dbReference type="InterPro" id="IPR003594">
    <property type="entry name" value="HATPase_dom"/>
</dbReference>
<evidence type="ECO:0000259" key="12">
    <source>
        <dbReference type="PROSITE" id="PS50109"/>
    </source>
</evidence>
<dbReference type="PANTHER" id="PTHR44936">
    <property type="entry name" value="SENSOR PROTEIN CREC"/>
    <property type="match status" value="1"/>
</dbReference>
<protein>
    <recommendedName>
        <fullName evidence="3">histidine kinase</fullName>
        <ecNumber evidence="3">2.7.13.3</ecNumber>
    </recommendedName>
</protein>
<reference evidence="13 14" key="1">
    <citation type="submission" date="2017-12" db="EMBL/GenBank/DDBJ databases">
        <title>Genome sequence of the active heterotrophic nitrifier-denitrifier, Cupriavidus pauculus UM1.</title>
        <authorList>
            <person name="Putonti C."/>
            <person name="Castignetti D."/>
        </authorList>
    </citation>
    <scope>NUCLEOTIDE SEQUENCE [LARGE SCALE GENOMIC DNA]</scope>
    <source>
        <strain evidence="13 14">UM1</strain>
    </source>
</reference>
<dbReference type="EMBL" id="PJRP01000003">
    <property type="protein sequence ID" value="PLQ00813.1"/>
    <property type="molecule type" value="Genomic_DNA"/>
</dbReference>
<keyword evidence="10 11" id="KW-0472">Membrane</keyword>
<keyword evidence="8 11" id="KW-1133">Transmembrane helix</keyword>
<evidence type="ECO:0000256" key="4">
    <source>
        <dbReference type="ARBA" id="ARBA00022519"/>
    </source>
</evidence>
<evidence type="ECO:0000256" key="7">
    <source>
        <dbReference type="ARBA" id="ARBA00022777"/>
    </source>
</evidence>
<proteinExistence type="predicted"/>
<keyword evidence="9" id="KW-0902">Two-component regulatory system</keyword>
<evidence type="ECO:0000256" key="2">
    <source>
        <dbReference type="ARBA" id="ARBA00004429"/>
    </source>
</evidence>
<keyword evidence="7 13" id="KW-0418">Kinase</keyword>
<comment type="caution">
    <text evidence="13">The sequence shown here is derived from an EMBL/GenBank/DDBJ whole genome shotgun (WGS) entry which is preliminary data.</text>
</comment>
<feature type="transmembrane region" description="Helical" evidence="11">
    <location>
        <begin position="73"/>
        <end position="94"/>
    </location>
</feature>
<accession>A0A2N5CF08</accession>
<dbReference type="InterPro" id="IPR036890">
    <property type="entry name" value="HATPase_C_sf"/>
</dbReference>
<dbReference type="PROSITE" id="PS50109">
    <property type="entry name" value="HIS_KIN"/>
    <property type="match status" value="1"/>
</dbReference>
<keyword evidence="4" id="KW-0997">Cell inner membrane</keyword>
<dbReference type="InterPro" id="IPR004358">
    <property type="entry name" value="Sig_transdc_His_kin-like_C"/>
</dbReference>
<name>A0A2N5CF08_9BURK</name>
<dbReference type="PRINTS" id="PR00344">
    <property type="entry name" value="BCTRLSENSOR"/>
</dbReference>
<dbReference type="InterPro" id="IPR005467">
    <property type="entry name" value="His_kinase_dom"/>
</dbReference>
<dbReference type="Pfam" id="PF02518">
    <property type="entry name" value="HATPase_c"/>
    <property type="match status" value="1"/>
</dbReference>
<keyword evidence="6 11" id="KW-0812">Transmembrane</keyword>
<comment type="catalytic activity">
    <reaction evidence="1">
        <text>ATP + protein L-histidine = ADP + protein N-phospho-L-histidine.</text>
        <dbReference type="EC" id="2.7.13.3"/>
    </reaction>
</comment>
<evidence type="ECO:0000313" key="14">
    <source>
        <dbReference type="Proteomes" id="UP000234341"/>
    </source>
</evidence>